<dbReference type="GO" id="GO:0017061">
    <property type="term" value="F:S-methyl-5-thioadenosine phosphorylase activity"/>
    <property type="evidence" value="ECO:0007669"/>
    <property type="project" value="UniProtKB-EC"/>
</dbReference>
<feature type="region of interest" description="Disordered" evidence="10">
    <location>
        <begin position="83"/>
        <end position="104"/>
    </location>
</feature>
<evidence type="ECO:0000256" key="4">
    <source>
        <dbReference type="ARBA" id="ARBA00022723"/>
    </source>
</evidence>
<dbReference type="SUPFAM" id="SSF64438">
    <property type="entry name" value="CNF1/YfiH-like putative cysteine hydrolases"/>
    <property type="match status" value="1"/>
</dbReference>
<dbReference type="PANTHER" id="PTHR30616">
    <property type="entry name" value="UNCHARACTERIZED PROTEIN YFIH"/>
    <property type="match status" value="1"/>
</dbReference>
<keyword evidence="4" id="KW-0479">Metal-binding</keyword>
<evidence type="ECO:0000256" key="9">
    <source>
        <dbReference type="ARBA" id="ARBA00049893"/>
    </source>
</evidence>
<dbReference type="GO" id="GO:0016787">
    <property type="term" value="F:hydrolase activity"/>
    <property type="evidence" value="ECO:0007669"/>
    <property type="project" value="UniProtKB-KW"/>
</dbReference>
<keyword evidence="6" id="KW-0862">Zinc</keyword>
<dbReference type="InterPro" id="IPR038371">
    <property type="entry name" value="Cu_polyphenol_OxRdtase_sf"/>
</dbReference>
<name>A0A0W8G2I9_9ZZZZ</name>
<sequence length="254" mass="27227">MDQPVAAIAFRFPALSGVCCAFGMRAAVPAATSGDLFAGGNVSYRVGDDPNRVTATRQAFRDTLGFSSWHALKQVHGSDMVFDPQADTLGMPSPREADGQATSRPGAALAIKTADCQPILVAHASGKYVAALHVGWRGNVMDFPGSGVAAFCARYGLSPRDCLAVRGPSLGPLAAQFVNFEAEFGPRFAAYYDEASQTVDLWRLTRDQLAAAGLRPENIFGLDICTAASPHFFSYRRSRTTGRQASFIWIERQG</sequence>
<evidence type="ECO:0000256" key="5">
    <source>
        <dbReference type="ARBA" id="ARBA00022801"/>
    </source>
</evidence>
<comment type="caution">
    <text evidence="11">The sequence shown here is derived from an EMBL/GenBank/DDBJ whole genome shotgun (WGS) entry which is preliminary data.</text>
</comment>
<dbReference type="Gene3D" id="3.60.140.10">
    <property type="entry name" value="CNF1/YfiH-like putative cysteine hydrolases"/>
    <property type="match status" value="1"/>
</dbReference>
<evidence type="ECO:0000256" key="8">
    <source>
        <dbReference type="ARBA" id="ARBA00048968"/>
    </source>
</evidence>
<keyword evidence="5" id="KW-0378">Hydrolase</keyword>
<accession>A0A0W8G2I9</accession>
<comment type="similarity">
    <text evidence="2">Belongs to the purine nucleoside phosphorylase YfiH/LACC1 family.</text>
</comment>
<reference evidence="11" key="1">
    <citation type="journal article" date="2015" name="Proc. Natl. Acad. Sci. U.S.A.">
        <title>Networks of energetic and metabolic interactions define dynamics in microbial communities.</title>
        <authorList>
            <person name="Embree M."/>
            <person name="Liu J.K."/>
            <person name="Al-Bassam M.M."/>
            <person name="Zengler K."/>
        </authorList>
    </citation>
    <scope>NUCLEOTIDE SEQUENCE</scope>
</reference>
<comment type="catalytic activity">
    <reaction evidence="1">
        <text>inosine + phosphate = alpha-D-ribose 1-phosphate + hypoxanthine</text>
        <dbReference type="Rhea" id="RHEA:27646"/>
        <dbReference type="ChEBI" id="CHEBI:17368"/>
        <dbReference type="ChEBI" id="CHEBI:17596"/>
        <dbReference type="ChEBI" id="CHEBI:43474"/>
        <dbReference type="ChEBI" id="CHEBI:57720"/>
        <dbReference type="EC" id="2.4.2.1"/>
    </reaction>
    <physiologicalReaction direction="left-to-right" evidence="1">
        <dbReference type="Rhea" id="RHEA:27647"/>
    </physiologicalReaction>
</comment>
<dbReference type="InterPro" id="IPR011324">
    <property type="entry name" value="Cytotoxic_necrot_fac-like_cat"/>
</dbReference>
<dbReference type="Pfam" id="PF02578">
    <property type="entry name" value="Cu-oxidase_4"/>
    <property type="match status" value="1"/>
</dbReference>
<evidence type="ECO:0000256" key="3">
    <source>
        <dbReference type="ARBA" id="ARBA00022679"/>
    </source>
</evidence>
<dbReference type="EMBL" id="LNQE01000341">
    <property type="protein sequence ID" value="KUG27325.1"/>
    <property type="molecule type" value="Genomic_DNA"/>
</dbReference>
<evidence type="ECO:0000256" key="10">
    <source>
        <dbReference type="SAM" id="MobiDB-lite"/>
    </source>
</evidence>
<dbReference type="CDD" id="cd16833">
    <property type="entry name" value="YfiH"/>
    <property type="match status" value="1"/>
</dbReference>
<organism evidence="11">
    <name type="scientific">hydrocarbon metagenome</name>
    <dbReference type="NCBI Taxonomy" id="938273"/>
    <lineage>
        <taxon>unclassified sequences</taxon>
        <taxon>metagenomes</taxon>
        <taxon>ecological metagenomes</taxon>
    </lineage>
</organism>
<evidence type="ECO:0000256" key="7">
    <source>
        <dbReference type="ARBA" id="ARBA00047989"/>
    </source>
</evidence>
<comment type="catalytic activity">
    <reaction evidence="8">
        <text>adenosine + phosphate = alpha-D-ribose 1-phosphate + adenine</text>
        <dbReference type="Rhea" id="RHEA:27642"/>
        <dbReference type="ChEBI" id="CHEBI:16335"/>
        <dbReference type="ChEBI" id="CHEBI:16708"/>
        <dbReference type="ChEBI" id="CHEBI:43474"/>
        <dbReference type="ChEBI" id="CHEBI:57720"/>
        <dbReference type="EC" id="2.4.2.1"/>
    </reaction>
    <physiologicalReaction direction="left-to-right" evidence="8">
        <dbReference type="Rhea" id="RHEA:27643"/>
    </physiologicalReaction>
</comment>
<evidence type="ECO:0000256" key="2">
    <source>
        <dbReference type="ARBA" id="ARBA00007353"/>
    </source>
</evidence>
<comment type="catalytic activity">
    <reaction evidence="9">
        <text>S-methyl-5'-thioadenosine + phosphate = 5-(methylsulfanyl)-alpha-D-ribose 1-phosphate + adenine</text>
        <dbReference type="Rhea" id="RHEA:11852"/>
        <dbReference type="ChEBI" id="CHEBI:16708"/>
        <dbReference type="ChEBI" id="CHEBI:17509"/>
        <dbReference type="ChEBI" id="CHEBI:43474"/>
        <dbReference type="ChEBI" id="CHEBI:58533"/>
        <dbReference type="EC" id="2.4.2.28"/>
    </reaction>
    <physiologicalReaction direction="left-to-right" evidence="9">
        <dbReference type="Rhea" id="RHEA:11853"/>
    </physiologicalReaction>
</comment>
<dbReference type="GO" id="GO:0005507">
    <property type="term" value="F:copper ion binding"/>
    <property type="evidence" value="ECO:0007669"/>
    <property type="project" value="TreeGrafter"/>
</dbReference>
<keyword evidence="3" id="KW-0808">Transferase</keyword>
<gene>
    <name evidence="11" type="ORF">ASZ90_002827</name>
</gene>
<dbReference type="InterPro" id="IPR003730">
    <property type="entry name" value="Cu_polyphenol_OxRdtase"/>
</dbReference>
<protein>
    <recommendedName>
        <fullName evidence="12">Laccase domain-containing protein</fullName>
    </recommendedName>
</protein>
<comment type="catalytic activity">
    <reaction evidence="7">
        <text>adenosine + H2O + H(+) = inosine + NH4(+)</text>
        <dbReference type="Rhea" id="RHEA:24408"/>
        <dbReference type="ChEBI" id="CHEBI:15377"/>
        <dbReference type="ChEBI" id="CHEBI:15378"/>
        <dbReference type="ChEBI" id="CHEBI:16335"/>
        <dbReference type="ChEBI" id="CHEBI:17596"/>
        <dbReference type="ChEBI" id="CHEBI:28938"/>
        <dbReference type="EC" id="3.5.4.4"/>
    </reaction>
    <physiologicalReaction direction="left-to-right" evidence="7">
        <dbReference type="Rhea" id="RHEA:24409"/>
    </physiologicalReaction>
</comment>
<dbReference type="AlphaFoldDB" id="A0A0W8G2I9"/>
<proteinExistence type="inferred from homology"/>
<evidence type="ECO:0000313" key="11">
    <source>
        <dbReference type="EMBL" id="KUG27325.1"/>
    </source>
</evidence>
<evidence type="ECO:0000256" key="1">
    <source>
        <dbReference type="ARBA" id="ARBA00000553"/>
    </source>
</evidence>
<evidence type="ECO:0000256" key="6">
    <source>
        <dbReference type="ARBA" id="ARBA00022833"/>
    </source>
</evidence>
<evidence type="ECO:0008006" key="12">
    <source>
        <dbReference type="Google" id="ProtNLM"/>
    </source>
</evidence>
<dbReference type="PANTHER" id="PTHR30616:SF2">
    <property type="entry name" value="PURINE NUCLEOSIDE PHOSPHORYLASE LACC1"/>
    <property type="match status" value="1"/>
</dbReference>